<comment type="caution">
    <text evidence="1">The sequence shown here is derived from an EMBL/GenBank/DDBJ whole genome shotgun (WGS) entry which is preliminary data.</text>
</comment>
<accession>A0AAV9VYM9</accession>
<gene>
    <name evidence="1" type="ORF">TWF481_002219</name>
</gene>
<dbReference type="AlphaFoldDB" id="A0AAV9VYM9"/>
<sequence>MAKYQLQLVNQSGAAQRFYFLTAPPTFHPEEVYSTPWLSILVQDGFTTNVSINMDFYAFFSQKEVVDGKSKISSGNPRPEPAKLGVGDTKGSSYKIYWDRSKENFRWDDTPHENNAYPKCFSIFTRPGFSQDDNLMIGVAMLKDGSEYASPVAVLDARPALTYNIAPVPTFYVSAGDKREGDLFDFSPDKIKSGVYDFSANSRGQGYTAGTLTYTGDSLWTQAEYIYPTTGLSAPTCSHNC</sequence>
<organism evidence="1 2">
    <name type="scientific">Arthrobotrys musiformis</name>
    <dbReference type="NCBI Taxonomy" id="47236"/>
    <lineage>
        <taxon>Eukaryota</taxon>
        <taxon>Fungi</taxon>
        <taxon>Dikarya</taxon>
        <taxon>Ascomycota</taxon>
        <taxon>Pezizomycotina</taxon>
        <taxon>Orbiliomycetes</taxon>
        <taxon>Orbiliales</taxon>
        <taxon>Orbiliaceae</taxon>
        <taxon>Arthrobotrys</taxon>
    </lineage>
</organism>
<dbReference type="EMBL" id="JAVHJL010000011">
    <property type="protein sequence ID" value="KAK6496195.1"/>
    <property type="molecule type" value="Genomic_DNA"/>
</dbReference>
<keyword evidence="2" id="KW-1185">Reference proteome</keyword>
<reference evidence="1 2" key="1">
    <citation type="submission" date="2023-08" db="EMBL/GenBank/DDBJ databases">
        <authorList>
            <person name="Palmer J.M."/>
        </authorList>
    </citation>
    <scope>NUCLEOTIDE SEQUENCE [LARGE SCALE GENOMIC DNA]</scope>
    <source>
        <strain evidence="1 2">TWF481</strain>
    </source>
</reference>
<protein>
    <submittedName>
        <fullName evidence="1">Uncharacterized protein</fullName>
    </submittedName>
</protein>
<evidence type="ECO:0000313" key="1">
    <source>
        <dbReference type="EMBL" id="KAK6496195.1"/>
    </source>
</evidence>
<name>A0AAV9VYM9_9PEZI</name>
<proteinExistence type="predicted"/>
<evidence type="ECO:0000313" key="2">
    <source>
        <dbReference type="Proteomes" id="UP001370758"/>
    </source>
</evidence>
<dbReference type="Proteomes" id="UP001370758">
    <property type="component" value="Unassembled WGS sequence"/>
</dbReference>